<comment type="caution">
    <text evidence="2">The sequence shown here is derived from an EMBL/GenBank/DDBJ whole genome shotgun (WGS) entry which is preliminary data.</text>
</comment>
<dbReference type="Proteomes" id="UP000315496">
    <property type="component" value="Chromosome 4"/>
</dbReference>
<dbReference type="PANTHER" id="PTHR23275:SF100">
    <property type="entry name" value="EGF-LIKE DOMAIN-CONTAINING PROTEIN"/>
    <property type="match status" value="1"/>
</dbReference>
<dbReference type="Pfam" id="PF03302">
    <property type="entry name" value="VSP"/>
    <property type="match status" value="2"/>
</dbReference>
<evidence type="ECO:0000256" key="1">
    <source>
        <dbReference type="SAM" id="Phobius"/>
    </source>
</evidence>
<sequence length="579" mass="58456">MVRGGKNARVLSCTEGETSGDCKTGSCLDLGTLGKVCKECSDTNQASIDGTCKAPTANDCTKDTTTGVCTACTGTYFLFYGGCYNQASGGEGAALCQTATKGQCSERADTATGIFVKGSESNPSGLYTCNDKTNGVPNCAACTSPATNKPKCNACRTGFLPDQDKSECIQSSLQHCLLVTDADTCHTCEDGYYVSNKVCVPCSSGCKVCDSSGCSECLEGYYSTGTPITCTKCSVENCRTCTADGCTVCLDGYAKTGTGTNTKCIPVGGADVKDPHCPTASALALNGTFAICKECQTSFVPVDGVCRSSTTAPASNVCTSNGNKCASCKNGFMLYEGGCYSSSRAASLGICASSFLVGDQRACSKCKAGTVPIDGACVEVGSALSRANIEDVCKKSDDSPVDASSTSCDKCGTNGGTNYFLLNGGCYPAGTSNAGSLGNKICSTAANGACTRTAQDSPFLLEGTQLTSCSSKMSGCVACSDASTCSKCGVGYVETPSSNACTPCSVENCASCSDAATCTTCLDGSAPAATDPKCKALEASGSSSSRLSGGAIAGIVIAVLLVLGGLGGFLGWWFGCRGK</sequence>
<protein>
    <submittedName>
        <fullName evidence="2">PVSP</fullName>
    </submittedName>
</protein>
<dbReference type="OrthoDB" id="300641at2759"/>
<feature type="transmembrane region" description="Helical" evidence="1">
    <location>
        <begin position="551"/>
        <end position="574"/>
    </location>
</feature>
<organism evidence="2 3">
    <name type="scientific">Giardia muris</name>
    <dbReference type="NCBI Taxonomy" id="5742"/>
    <lineage>
        <taxon>Eukaryota</taxon>
        <taxon>Metamonada</taxon>
        <taxon>Diplomonadida</taxon>
        <taxon>Hexamitidae</taxon>
        <taxon>Giardiinae</taxon>
        <taxon>Giardia</taxon>
    </lineage>
</organism>
<dbReference type="AlphaFoldDB" id="A0A4Z1T4L0"/>
<evidence type="ECO:0000313" key="2">
    <source>
        <dbReference type="EMBL" id="TNJ27371.1"/>
    </source>
</evidence>
<keyword evidence="3" id="KW-1185">Reference proteome</keyword>
<keyword evidence="1" id="KW-0472">Membrane</keyword>
<keyword evidence="1" id="KW-1133">Transmembrane helix</keyword>
<reference evidence="2 3" key="1">
    <citation type="submission" date="2019-05" db="EMBL/GenBank/DDBJ databases">
        <title>The compact genome of Giardia muris reveals important steps in the evolution of intestinal protozoan parasites.</title>
        <authorList>
            <person name="Xu F."/>
            <person name="Jimenez-Gonzalez A."/>
            <person name="Einarsson E."/>
            <person name="Astvaldsson A."/>
            <person name="Peirasmaki D."/>
            <person name="Eckmann L."/>
            <person name="Andersson J.O."/>
            <person name="Svard S.G."/>
            <person name="Jerlstrom-Hultqvist J."/>
        </authorList>
    </citation>
    <scope>NUCLEOTIDE SEQUENCE [LARGE SCALE GENOMIC DNA]</scope>
    <source>
        <strain evidence="2 3">Roberts-Thomson</strain>
    </source>
</reference>
<dbReference type="InterPro" id="IPR009030">
    <property type="entry name" value="Growth_fac_rcpt_cys_sf"/>
</dbReference>
<name>A0A4Z1T4L0_GIAMU</name>
<accession>A0A4Z1T4L0</accession>
<evidence type="ECO:0000313" key="3">
    <source>
        <dbReference type="Proteomes" id="UP000315496"/>
    </source>
</evidence>
<dbReference type="EMBL" id="VDLU01000004">
    <property type="protein sequence ID" value="TNJ27371.1"/>
    <property type="molecule type" value="Genomic_DNA"/>
</dbReference>
<dbReference type="SUPFAM" id="SSF57184">
    <property type="entry name" value="Growth factor receptor domain"/>
    <property type="match status" value="2"/>
</dbReference>
<dbReference type="PANTHER" id="PTHR23275">
    <property type="entry name" value="CABRIOLET.-RELATED"/>
    <property type="match status" value="1"/>
</dbReference>
<dbReference type="VEuPathDB" id="GiardiaDB:GMRT_24398"/>
<proteinExistence type="predicted"/>
<dbReference type="InterPro" id="IPR005127">
    <property type="entry name" value="Giardia_VSP"/>
</dbReference>
<keyword evidence="1" id="KW-0812">Transmembrane</keyword>
<dbReference type="InterPro" id="IPR052798">
    <property type="entry name" value="Giardia_VSA"/>
</dbReference>
<gene>
    <name evidence="2" type="ORF">GMRT_24398</name>
</gene>